<dbReference type="GO" id="GO:0005789">
    <property type="term" value="C:endoplasmic reticulum membrane"/>
    <property type="evidence" value="ECO:0007669"/>
    <property type="project" value="UniProtKB-SubCell"/>
</dbReference>
<evidence type="ECO:0000256" key="8">
    <source>
        <dbReference type="SAM" id="Phobius"/>
    </source>
</evidence>
<evidence type="ECO:0000313" key="10">
    <source>
        <dbReference type="Proteomes" id="UP000030742"/>
    </source>
</evidence>
<feature type="transmembrane region" description="Helical" evidence="8">
    <location>
        <begin position="46"/>
        <end position="63"/>
    </location>
</feature>
<evidence type="ECO:0000256" key="3">
    <source>
        <dbReference type="ARBA" id="ARBA00022502"/>
    </source>
</evidence>
<organism evidence="9 10">
    <name type="scientific">Dendroctonus ponderosae</name>
    <name type="common">Mountain pine beetle</name>
    <dbReference type="NCBI Taxonomy" id="77166"/>
    <lineage>
        <taxon>Eukaryota</taxon>
        <taxon>Metazoa</taxon>
        <taxon>Ecdysozoa</taxon>
        <taxon>Arthropoda</taxon>
        <taxon>Hexapoda</taxon>
        <taxon>Insecta</taxon>
        <taxon>Pterygota</taxon>
        <taxon>Neoptera</taxon>
        <taxon>Endopterygota</taxon>
        <taxon>Coleoptera</taxon>
        <taxon>Polyphaga</taxon>
        <taxon>Cucujiformia</taxon>
        <taxon>Curculionidae</taxon>
        <taxon>Scolytinae</taxon>
        <taxon>Dendroctonus</taxon>
    </lineage>
</organism>
<proteinExistence type="predicted"/>
<evidence type="ECO:0000256" key="7">
    <source>
        <dbReference type="ARBA" id="ARBA00023136"/>
    </source>
</evidence>
<comment type="subcellular location">
    <subcellularLocation>
        <location evidence="1">Endoplasmic reticulum membrane</location>
        <topology evidence="1">Multi-pass membrane protein</topology>
    </subcellularLocation>
</comment>
<sequence>MSLNPQCMAINNVVSCCYVALTILWLKSTSSLYQIGDFRETYLQSFLITAEVLKYLAFGFYAPSAPKKPDSKDSKRPGWFKSTFTILSEVLTFYIVAVLFGAPFLSKQHENLTFAITMTVLVVLPCCLYMGTDKSVVVLLSLISPAGNDQLKPFFRISQFTCLGAWLGAIVVPLDWNKPYQVWPIPAILGALAGYFFGHLFLLSTYLLQKKFTKRTLKSQC</sequence>
<keyword evidence="5" id="KW-0256">Endoplasmic reticulum</keyword>
<dbReference type="UniPathway" id="UPA00196"/>
<gene>
    <name evidence="9" type="ORF">D910_07325</name>
</gene>
<name>U4UH92_DENPD</name>
<dbReference type="Pfam" id="PF06699">
    <property type="entry name" value="PIG-F"/>
    <property type="match status" value="1"/>
</dbReference>
<evidence type="ECO:0000256" key="5">
    <source>
        <dbReference type="ARBA" id="ARBA00022824"/>
    </source>
</evidence>
<keyword evidence="3" id="KW-0337">GPI-anchor biosynthesis</keyword>
<dbReference type="Proteomes" id="UP000030742">
    <property type="component" value="Unassembled WGS sequence"/>
</dbReference>
<protein>
    <recommendedName>
        <fullName evidence="11">Phosphatidylinositol-glycan biosynthesis class F protein</fullName>
    </recommendedName>
</protein>
<evidence type="ECO:0008006" key="11">
    <source>
        <dbReference type="Google" id="ProtNLM"/>
    </source>
</evidence>
<dbReference type="EMBL" id="KB632195">
    <property type="protein sequence ID" value="ERL89966.1"/>
    <property type="molecule type" value="Genomic_DNA"/>
</dbReference>
<feature type="transmembrane region" description="Helical" evidence="8">
    <location>
        <begin position="112"/>
        <end position="132"/>
    </location>
</feature>
<feature type="transmembrane region" description="Helical" evidence="8">
    <location>
        <begin position="185"/>
        <end position="208"/>
    </location>
</feature>
<evidence type="ECO:0000256" key="1">
    <source>
        <dbReference type="ARBA" id="ARBA00004477"/>
    </source>
</evidence>
<evidence type="ECO:0000256" key="4">
    <source>
        <dbReference type="ARBA" id="ARBA00022692"/>
    </source>
</evidence>
<dbReference type="GO" id="GO:0006506">
    <property type="term" value="P:GPI anchor biosynthetic process"/>
    <property type="evidence" value="ECO:0007669"/>
    <property type="project" value="UniProtKB-UniPathway"/>
</dbReference>
<dbReference type="InterPro" id="IPR009580">
    <property type="entry name" value="GPI_biosynthesis_protein_Pig-F"/>
</dbReference>
<keyword evidence="6 8" id="KW-1133">Transmembrane helix</keyword>
<feature type="transmembrane region" description="Helical" evidence="8">
    <location>
        <begin position="153"/>
        <end position="173"/>
    </location>
</feature>
<evidence type="ECO:0000256" key="2">
    <source>
        <dbReference type="ARBA" id="ARBA00004687"/>
    </source>
</evidence>
<evidence type="ECO:0000256" key="6">
    <source>
        <dbReference type="ARBA" id="ARBA00022989"/>
    </source>
</evidence>
<keyword evidence="7 8" id="KW-0472">Membrane</keyword>
<feature type="transmembrane region" description="Helical" evidence="8">
    <location>
        <begin position="7"/>
        <end position="26"/>
    </location>
</feature>
<comment type="pathway">
    <text evidence="2">Glycolipid biosynthesis; glycosylphosphatidylinositol-anchor biosynthesis.</text>
</comment>
<accession>U4UH92</accession>
<evidence type="ECO:0000313" key="9">
    <source>
        <dbReference type="EMBL" id="ERL89966.1"/>
    </source>
</evidence>
<keyword evidence="4 8" id="KW-0812">Transmembrane</keyword>
<dbReference type="STRING" id="77166.U4UH92"/>
<feature type="transmembrane region" description="Helical" evidence="8">
    <location>
        <begin position="84"/>
        <end position="106"/>
    </location>
</feature>
<reference evidence="9 10" key="1">
    <citation type="journal article" date="2013" name="Genome Biol.">
        <title>Draft genome of the mountain pine beetle, Dendroctonus ponderosae Hopkins, a major forest pest.</title>
        <authorList>
            <person name="Keeling C.I."/>
            <person name="Yuen M.M."/>
            <person name="Liao N.Y."/>
            <person name="Docking T.R."/>
            <person name="Chan S.K."/>
            <person name="Taylor G.A."/>
            <person name="Palmquist D.L."/>
            <person name="Jackman S.D."/>
            <person name="Nguyen A."/>
            <person name="Li M."/>
            <person name="Henderson H."/>
            <person name="Janes J.K."/>
            <person name="Zhao Y."/>
            <person name="Pandoh P."/>
            <person name="Moore R."/>
            <person name="Sperling F.A."/>
            <person name="Huber D.P."/>
            <person name="Birol I."/>
            <person name="Jones S.J."/>
            <person name="Bohlmann J."/>
        </authorList>
    </citation>
    <scope>NUCLEOTIDE SEQUENCE</scope>
</reference>
<dbReference type="AlphaFoldDB" id="U4UH92"/>